<evidence type="ECO:0000256" key="2">
    <source>
        <dbReference type="ARBA" id="ARBA00004496"/>
    </source>
</evidence>
<keyword evidence="8" id="KW-0378">Hydrolase</keyword>
<evidence type="ECO:0000256" key="1">
    <source>
        <dbReference type="ARBA" id="ARBA00000721"/>
    </source>
</evidence>
<dbReference type="Pfam" id="PF19283">
    <property type="entry name" value="APEH_N"/>
    <property type="match status" value="1"/>
</dbReference>
<accession>F0X0P0</accession>
<evidence type="ECO:0000256" key="5">
    <source>
        <dbReference type="ARBA" id="ARBA00012917"/>
    </source>
</evidence>
<organism evidence="11">
    <name type="scientific">Albugo laibachii Nc14</name>
    <dbReference type="NCBI Taxonomy" id="890382"/>
    <lineage>
        <taxon>Eukaryota</taxon>
        <taxon>Sar</taxon>
        <taxon>Stramenopiles</taxon>
        <taxon>Oomycota</taxon>
        <taxon>Peronosporomycetes</taxon>
        <taxon>Albuginales</taxon>
        <taxon>Albuginaceae</taxon>
        <taxon>Albugo</taxon>
    </lineage>
</organism>
<evidence type="ECO:0000256" key="4">
    <source>
        <dbReference type="ARBA" id="ARBA00011881"/>
    </source>
</evidence>
<feature type="domain" description="Peptidase S9 prolyl oligopeptidase catalytic" evidence="9">
    <location>
        <begin position="549"/>
        <end position="764"/>
    </location>
</feature>
<comment type="similarity">
    <text evidence="3">Belongs to the peptidase S9C family.</text>
</comment>
<dbReference type="InterPro" id="IPR011042">
    <property type="entry name" value="6-blade_b-propeller_TolB-like"/>
</dbReference>
<evidence type="ECO:0000313" key="11">
    <source>
        <dbReference type="EMBL" id="CCA27333.1"/>
    </source>
</evidence>
<sequence>MENPKQVFTEINDASQTLVEAVIDKRSEESINVQLVWSKKDLTASKKVTYHTQYNLTQDKHDKWIVSRTLCPSDWEVAAFSVSPSKKYVVTLHIDANNKEFPGQFRVYSEATLIKSFRSPKNAHGTIYITERDGTLPWSNDETRFLYVAERKSESPSFWDEKSEDDTTQSTKFEYQDDWGEQYTDKRCGALFMVTVSTGKIEQLEKTPENVTCSDPVFTPDDQGIVFCGTRIDQPRRLGLVHCYNRPIELYHLKIDSVEAGCSLLAKEMIHDQSSSNAVHFRSPRFSWNGEQLAFLATHDVITHNTCSMLCVMHWESKNVSTIVDVVQDPVSSTMVMEAFNGIYCAALPQRNCWTKDSQYIFFQTQVGGRSLWKVAGRVNKSVLSPAYVSASDSQIASETFLDHDDGFLLIAAQSPTQPIRLYVRNADLSSMTKEGYPNLCMTAPILLEKQALSDVKIGAWRVLPIPTYSSDKACQQKSEDVDIIASLEDTSDPMVAKLRVPPTCSALDYEALIVIPKSPPPEQGYPVLLDIHGGPHGVSPVTYRVLYNYFAALGFVIVSVNYRGSIGFGNRSLESLIGKAGTQDVFDCHYGLLYALDQMTKGGENYDKIAIDQSRMHCSGGSHGGFISTHLIGQFPGFYRSCVVRNPVTNLSSVFFTSDIPEWGLAVSGVRQFESILTTQRLKQTGFASLTRTERWAILKRLWDISSMSLDLDRIKTPTLFGLGGKDRRVPPTQGLQLSDSLRALGVEIKVLWYPDVCHSLDSIEAYGDFSVQWALWLLKHNV</sequence>
<evidence type="ECO:0000256" key="7">
    <source>
        <dbReference type="ARBA" id="ARBA00022490"/>
    </source>
</evidence>
<reference evidence="11" key="1">
    <citation type="journal article" date="2011" name="PLoS Biol.">
        <title>Gene gain and loss during evolution of obligate parasitism in the white rust pathogen of Arabidopsis thaliana.</title>
        <authorList>
            <person name="Kemen E."/>
            <person name="Gardiner A."/>
            <person name="Schultz-Larsen T."/>
            <person name="Kemen A.C."/>
            <person name="Balmuth A.L."/>
            <person name="Robert-Seilaniantz A."/>
            <person name="Bailey K."/>
            <person name="Holub E."/>
            <person name="Studholme D.J."/>
            <person name="Maclean D."/>
            <person name="Jones J.D."/>
        </authorList>
    </citation>
    <scope>NUCLEOTIDE SEQUENCE</scope>
</reference>
<dbReference type="SUPFAM" id="SSF53474">
    <property type="entry name" value="alpha/beta-Hydrolases"/>
    <property type="match status" value="1"/>
</dbReference>
<dbReference type="SUPFAM" id="SSF82171">
    <property type="entry name" value="DPP6 N-terminal domain-like"/>
    <property type="match status" value="1"/>
</dbReference>
<evidence type="ECO:0000256" key="8">
    <source>
        <dbReference type="ARBA" id="ARBA00022801"/>
    </source>
</evidence>
<dbReference type="AlphaFoldDB" id="F0X0P0"/>
<dbReference type="Gene3D" id="2.120.10.30">
    <property type="entry name" value="TolB, C-terminal domain"/>
    <property type="match status" value="1"/>
</dbReference>
<gene>
    <name evidence="11" type="primary">AlNc14C510G11986</name>
    <name evidence="11" type="ORF">ALNC14_134770</name>
</gene>
<dbReference type="MEROPS" id="S09.004"/>
<dbReference type="PANTHER" id="PTHR42776">
    <property type="entry name" value="SERINE PEPTIDASE S9 FAMILY MEMBER"/>
    <property type="match status" value="1"/>
</dbReference>
<dbReference type="GO" id="GO:0005737">
    <property type="term" value="C:cytoplasm"/>
    <property type="evidence" value="ECO:0007669"/>
    <property type="project" value="UniProtKB-SubCell"/>
</dbReference>
<dbReference type="Gene3D" id="3.40.50.1820">
    <property type="entry name" value="alpha/beta hydrolase"/>
    <property type="match status" value="1"/>
</dbReference>
<dbReference type="GO" id="GO:0008242">
    <property type="term" value="F:omega peptidase activity"/>
    <property type="evidence" value="ECO:0007669"/>
    <property type="project" value="UniProtKB-EC"/>
</dbReference>
<dbReference type="GO" id="GO:0006508">
    <property type="term" value="P:proteolysis"/>
    <property type="evidence" value="ECO:0007669"/>
    <property type="project" value="InterPro"/>
</dbReference>
<name>F0X0P0_9STRA</name>
<protein>
    <recommendedName>
        <fullName evidence="6">Acylamino-acid-releasing enzyme</fullName>
        <ecNumber evidence="5">3.4.19.1</ecNumber>
    </recommendedName>
</protein>
<dbReference type="EC" id="3.4.19.1" evidence="5"/>
<dbReference type="PANTHER" id="PTHR42776:SF4">
    <property type="entry name" value="ACYLAMINO-ACID-RELEASING ENZYME"/>
    <property type="match status" value="1"/>
</dbReference>
<comment type="subunit">
    <text evidence="4">Homotetramer.</text>
</comment>
<feature type="domain" description="Acylamino-acid-releasing enzyme N-terminal" evidence="10">
    <location>
        <begin position="8"/>
        <end position="425"/>
    </location>
</feature>
<comment type="subcellular location">
    <subcellularLocation>
        <location evidence="2">Cytoplasm</location>
    </subcellularLocation>
</comment>
<evidence type="ECO:0000256" key="3">
    <source>
        <dbReference type="ARBA" id="ARBA00010040"/>
    </source>
</evidence>
<dbReference type="GO" id="GO:0004252">
    <property type="term" value="F:serine-type endopeptidase activity"/>
    <property type="evidence" value="ECO:0007669"/>
    <property type="project" value="TreeGrafter"/>
</dbReference>
<proteinExistence type="inferred from homology"/>
<dbReference type="HOGENOM" id="CLU_014230_0_0_1"/>
<reference evidence="11" key="2">
    <citation type="submission" date="2011-02" db="EMBL/GenBank/DDBJ databases">
        <authorList>
            <person name="MacLean D."/>
        </authorList>
    </citation>
    <scope>NUCLEOTIDE SEQUENCE</scope>
</reference>
<evidence type="ECO:0000256" key="6">
    <source>
        <dbReference type="ARBA" id="ARBA00018421"/>
    </source>
</evidence>
<dbReference type="InterPro" id="IPR045550">
    <property type="entry name" value="AARE_N"/>
</dbReference>
<dbReference type="EMBL" id="FR824545">
    <property type="protein sequence ID" value="CCA27333.1"/>
    <property type="molecule type" value="Genomic_DNA"/>
</dbReference>
<keyword evidence="7" id="KW-0963">Cytoplasm</keyword>
<evidence type="ECO:0000259" key="10">
    <source>
        <dbReference type="Pfam" id="PF19283"/>
    </source>
</evidence>
<evidence type="ECO:0000259" key="9">
    <source>
        <dbReference type="Pfam" id="PF00326"/>
    </source>
</evidence>
<dbReference type="Pfam" id="PF00326">
    <property type="entry name" value="Peptidase_S9"/>
    <property type="match status" value="1"/>
</dbReference>
<comment type="catalytic activity">
    <reaction evidence="1">
        <text>Cleavage of an N-acetyl or N-formyl amino acid from the N-terminus of a polypeptide.</text>
        <dbReference type="EC" id="3.4.19.1"/>
    </reaction>
</comment>
<dbReference type="InterPro" id="IPR029058">
    <property type="entry name" value="AB_hydrolase_fold"/>
</dbReference>
<dbReference type="InterPro" id="IPR001375">
    <property type="entry name" value="Peptidase_S9_cat"/>
</dbReference>